<dbReference type="Proteomes" id="UP000054423">
    <property type="component" value="Unassembled WGS sequence"/>
</dbReference>
<sequence>MSGRFALDADGDADMTFIAAPRLKSWDPPTLVKWSRDRAHYKSQMRSRCAVTAETYEN</sequence>
<gene>
    <name evidence="1" type="ORF">L917_11245</name>
</gene>
<reference evidence="1" key="1">
    <citation type="submission" date="2013-11" db="EMBL/GenBank/DDBJ databases">
        <title>The Genome Sequence of Phytophthora parasitica CHvinca01.</title>
        <authorList>
            <consortium name="The Broad Institute Genomics Platform"/>
            <person name="Russ C."/>
            <person name="Tyler B."/>
            <person name="Panabieres F."/>
            <person name="Shan W."/>
            <person name="Tripathy S."/>
            <person name="Grunwald N."/>
            <person name="Machado M."/>
            <person name="Johnson C.S."/>
            <person name="Arredondo F."/>
            <person name="Hong C."/>
            <person name="Coffey M."/>
            <person name="Young S.K."/>
            <person name="Zeng Q."/>
            <person name="Gargeya S."/>
            <person name="Fitzgerald M."/>
            <person name="Abouelleil A."/>
            <person name="Alvarado L."/>
            <person name="Chapman S.B."/>
            <person name="Gainer-Dewar J."/>
            <person name="Goldberg J."/>
            <person name="Griggs A."/>
            <person name="Gujja S."/>
            <person name="Hansen M."/>
            <person name="Howarth C."/>
            <person name="Imamovic A."/>
            <person name="Ireland A."/>
            <person name="Larimer J."/>
            <person name="McCowan C."/>
            <person name="Murphy C."/>
            <person name="Pearson M."/>
            <person name="Poon T.W."/>
            <person name="Priest M."/>
            <person name="Roberts A."/>
            <person name="Saif S."/>
            <person name="Shea T."/>
            <person name="Sykes S."/>
            <person name="Wortman J."/>
            <person name="Nusbaum C."/>
            <person name="Birren B."/>
        </authorList>
    </citation>
    <scope>NUCLEOTIDE SEQUENCE [LARGE SCALE GENOMIC DNA]</scope>
    <source>
        <strain evidence="1">CHvinca01</strain>
    </source>
</reference>
<accession>W2KXG8</accession>
<evidence type="ECO:0000313" key="1">
    <source>
        <dbReference type="EMBL" id="ETL89901.1"/>
    </source>
</evidence>
<name>W2KXG8_PHYNI</name>
<dbReference type="EMBL" id="KI680430">
    <property type="protein sequence ID" value="ETL89901.1"/>
    <property type="molecule type" value="Genomic_DNA"/>
</dbReference>
<protein>
    <submittedName>
        <fullName evidence="1">Uncharacterized protein</fullName>
    </submittedName>
</protein>
<proteinExistence type="predicted"/>
<dbReference type="AlphaFoldDB" id="W2KXG8"/>
<feature type="non-terminal residue" evidence="1">
    <location>
        <position position="58"/>
    </location>
</feature>
<organism evidence="1">
    <name type="scientific">Phytophthora nicotianae</name>
    <name type="common">Potato buckeye rot agent</name>
    <name type="synonym">Phytophthora parasitica</name>
    <dbReference type="NCBI Taxonomy" id="4792"/>
    <lineage>
        <taxon>Eukaryota</taxon>
        <taxon>Sar</taxon>
        <taxon>Stramenopiles</taxon>
        <taxon>Oomycota</taxon>
        <taxon>Peronosporomycetes</taxon>
        <taxon>Peronosporales</taxon>
        <taxon>Peronosporaceae</taxon>
        <taxon>Phytophthora</taxon>
    </lineage>
</organism>